<evidence type="ECO:0000313" key="9">
    <source>
        <dbReference type="EMBL" id="MDN0022404.1"/>
    </source>
</evidence>
<name>A0AAW7JL21_9BACT</name>
<gene>
    <name evidence="9" type="ORF">QVN81_05120</name>
    <name evidence="10" type="ORF">QVN84_05655</name>
</gene>
<comment type="similarity">
    <text evidence="2">Belongs to the bacteroidetes fimbrillin superfamily. FimB/Mfa2 family.</text>
</comment>
<sequence length="302" mass="33368">MKKILFHIPAALCLAIVFALASCEQPVTGDVDDTKGEEQLSEGDINVKFNVCNLEMMPFDDAVYAARRVTDIRKACTRIELAVFKGDRRVAIVRQDKGDKVFGQVSLSLDEGEYTVVVIAHNGEGAATLTSPNEIKFKDNKVTDTFYYCGDITVDSDSSYDLTLKRAVAMVRFVAEDKVPAGVSRMRFYYTGGSSTFDAVNGCGSVNSRQTEIRDVSDAAHTSSSHYDIYTFPHSDDRPLNITVTALNSSGGIVDERKFEDVKVERNQITRYSGIFFGESPGAGRCISITVDNEWTQVDYSY</sequence>
<comment type="caution">
    <text evidence="10">The sequence shown here is derived from an EMBL/GenBank/DDBJ whole genome shotgun (WGS) entry which is preliminary data.</text>
</comment>
<accession>A0AAW7JL21</accession>
<evidence type="ECO:0000313" key="11">
    <source>
        <dbReference type="Proteomes" id="UP001167831"/>
    </source>
</evidence>
<evidence type="ECO:0000256" key="8">
    <source>
        <dbReference type="SAM" id="SignalP"/>
    </source>
</evidence>
<keyword evidence="5" id="KW-0564">Palmitate</keyword>
<keyword evidence="7" id="KW-0449">Lipoprotein</keyword>
<feature type="chain" id="PRO_5043981243" evidence="8">
    <location>
        <begin position="22"/>
        <end position="302"/>
    </location>
</feature>
<reference evidence="10" key="1">
    <citation type="submission" date="2023-06" db="EMBL/GenBank/DDBJ databases">
        <authorList>
            <person name="Zeman M."/>
            <person name="Kubasova T."/>
            <person name="Jahodarova E."/>
            <person name="Nykrynova M."/>
            <person name="Rychlik I."/>
        </authorList>
    </citation>
    <scope>NUCLEOTIDE SEQUENCE</scope>
    <source>
        <strain evidence="10">ET15</strain>
        <strain evidence="9">ET37</strain>
    </source>
</reference>
<evidence type="ECO:0000256" key="7">
    <source>
        <dbReference type="ARBA" id="ARBA00023288"/>
    </source>
</evidence>
<keyword evidence="11" id="KW-1185">Reference proteome</keyword>
<organism evidence="10 12">
    <name type="scientific">Leyella lascolaii</name>
    <dbReference type="NCBI Taxonomy" id="1776379"/>
    <lineage>
        <taxon>Bacteria</taxon>
        <taxon>Pseudomonadati</taxon>
        <taxon>Bacteroidota</taxon>
        <taxon>Bacteroidia</taxon>
        <taxon>Bacteroidales</taxon>
        <taxon>Prevotellaceae</taxon>
        <taxon>Leyella</taxon>
    </lineage>
</organism>
<protein>
    <submittedName>
        <fullName evidence="10">FimB/Mfa2 family fimbrial subunit</fullName>
    </submittedName>
</protein>
<feature type="signal peptide" evidence="8">
    <location>
        <begin position="1"/>
        <end position="21"/>
    </location>
</feature>
<dbReference type="RefSeq" id="WP_289824960.1">
    <property type="nucleotide sequence ID" value="NZ_JAUEIE010000003.1"/>
</dbReference>
<evidence type="ECO:0000256" key="1">
    <source>
        <dbReference type="ARBA" id="ARBA00004442"/>
    </source>
</evidence>
<evidence type="ECO:0000313" key="12">
    <source>
        <dbReference type="Proteomes" id="UP001168478"/>
    </source>
</evidence>
<proteinExistence type="inferred from homology"/>
<evidence type="ECO:0000313" key="10">
    <source>
        <dbReference type="EMBL" id="MDN0025003.1"/>
    </source>
</evidence>
<dbReference type="Proteomes" id="UP001167831">
    <property type="component" value="Unassembled WGS sequence"/>
</dbReference>
<reference evidence="10" key="2">
    <citation type="submission" date="2023-08" db="EMBL/GenBank/DDBJ databases">
        <title>Identification and characterization of horizontal gene transfer across gut microbiota members of farm animals based on homology search.</title>
        <authorList>
            <person name="Schwarzerova J."/>
            <person name="Nykrynova M."/>
            <person name="Jureckova K."/>
            <person name="Cejkova D."/>
            <person name="Rychlik I."/>
        </authorList>
    </citation>
    <scope>NUCLEOTIDE SEQUENCE</scope>
    <source>
        <strain evidence="10">ET15</strain>
        <strain evidence="9">ET37</strain>
    </source>
</reference>
<comment type="subcellular location">
    <subcellularLocation>
        <location evidence="1">Cell outer membrane</location>
    </subcellularLocation>
</comment>
<evidence type="ECO:0000256" key="5">
    <source>
        <dbReference type="ARBA" id="ARBA00023139"/>
    </source>
</evidence>
<dbReference type="GO" id="GO:0009279">
    <property type="term" value="C:cell outer membrane"/>
    <property type="evidence" value="ECO:0007669"/>
    <property type="project" value="UniProtKB-SubCell"/>
</dbReference>
<evidence type="ECO:0000256" key="3">
    <source>
        <dbReference type="ARBA" id="ARBA00022729"/>
    </source>
</evidence>
<dbReference type="EMBL" id="JAUEIE010000003">
    <property type="protein sequence ID" value="MDN0022404.1"/>
    <property type="molecule type" value="Genomic_DNA"/>
</dbReference>
<keyword evidence="4" id="KW-0472">Membrane</keyword>
<dbReference type="Proteomes" id="UP001168478">
    <property type="component" value="Unassembled WGS sequence"/>
</dbReference>
<evidence type="ECO:0000256" key="2">
    <source>
        <dbReference type="ARBA" id="ARBA00007248"/>
    </source>
</evidence>
<dbReference type="Pfam" id="PF08842">
    <property type="entry name" value="Mfa2"/>
    <property type="match status" value="1"/>
</dbReference>
<dbReference type="InterPro" id="IPR014941">
    <property type="entry name" value="FimB/Mfa2/Mfa3"/>
</dbReference>
<evidence type="ECO:0000256" key="6">
    <source>
        <dbReference type="ARBA" id="ARBA00023237"/>
    </source>
</evidence>
<dbReference type="EMBL" id="JAUEIF010000003">
    <property type="protein sequence ID" value="MDN0025003.1"/>
    <property type="molecule type" value="Genomic_DNA"/>
</dbReference>
<keyword evidence="6" id="KW-0998">Cell outer membrane</keyword>
<keyword evidence="3 8" id="KW-0732">Signal</keyword>
<dbReference type="PROSITE" id="PS51257">
    <property type="entry name" value="PROKAR_LIPOPROTEIN"/>
    <property type="match status" value="1"/>
</dbReference>
<evidence type="ECO:0000256" key="4">
    <source>
        <dbReference type="ARBA" id="ARBA00023136"/>
    </source>
</evidence>
<dbReference type="AlphaFoldDB" id="A0AAW7JL21"/>